<evidence type="ECO:0000256" key="1">
    <source>
        <dbReference type="SAM" id="MobiDB-lite"/>
    </source>
</evidence>
<proteinExistence type="predicted"/>
<comment type="caution">
    <text evidence="3">The sequence shown here is derived from an EMBL/GenBank/DDBJ whole genome shotgun (WGS) entry which is preliminary data.</text>
</comment>
<keyword evidence="2" id="KW-1133">Transmembrane helix</keyword>
<feature type="transmembrane region" description="Helical" evidence="2">
    <location>
        <begin position="313"/>
        <end position="337"/>
    </location>
</feature>
<keyword evidence="4" id="KW-1185">Reference proteome</keyword>
<feature type="compositionally biased region" description="Basic and acidic residues" evidence="1">
    <location>
        <begin position="422"/>
        <end position="444"/>
    </location>
</feature>
<dbReference type="EMBL" id="JBHRYJ010000009">
    <property type="protein sequence ID" value="MFC3678452.1"/>
    <property type="molecule type" value="Genomic_DNA"/>
</dbReference>
<name>A0ABV7VMX4_9PROT</name>
<organism evidence="3 4">
    <name type="scientific">Ferrovibrio xuzhouensis</name>
    <dbReference type="NCBI Taxonomy" id="1576914"/>
    <lineage>
        <taxon>Bacteria</taxon>
        <taxon>Pseudomonadati</taxon>
        <taxon>Pseudomonadota</taxon>
        <taxon>Alphaproteobacteria</taxon>
        <taxon>Rhodospirillales</taxon>
        <taxon>Rhodospirillaceae</taxon>
        <taxon>Ferrovibrio</taxon>
    </lineage>
</organism>
<feature type="compositionally biased region" description="Basic and acidic residues" evidence="1">
    <location>
        <begin position="470"/>
        <end position="506"/>
    </location>
</feature>
<protein>
    <recommendedName>
        <fullName evidence="5">MotA/TolQ/ExbB proton channel family protein</fullName>
    </recommendedName>
</protein>
<accession>A0ABV7VMX4</accession>
<evidence type="ECO:0000256" key="2">
    <source>
        <dbReference type="SAM" id="Phobius"/>
    </source>
</evidence>
<dbReference type="Proteomes" id="UP001595711">
    <property type="component" value="Unassembled WGS sequence"/>
</dbReference>
<reference evidence="4" key="1">
    <citation type="journal article" date="2019" name="Int. J. Syst. Evol. Microbiol.">
        <title>The Global Catalogue of Microorganisms (GCM) 10K type strain sequencing project: providing services to taxonomists for standard genome sequencing and annotation.</title>
        <authorList>
            <consortium name="The Broad Institute Genomics Platform"/>
            <consortium name="The Broad Institute Genome Sequencing Center for Infectious Disease"/>
            <person name="Wu L."/>
            <person name="Ma J."/>
        </authorList>
    </citation>
    <scope>NUCLEOTIDE SEQUENCE [LARGE SCALE GENOMIC DNA]</scope>
    <source>
        <strain evidence="4">KCTC 42182</strain>
    </source>
</reference>
<gene>
    <name evidence="3" type="ORF">ACFOOQ_23095</name>
</gene>
<feature type="transmembrane region" description="Helical" evidence="2">
    <location>
        <begin position="146"/>
        <end position="165"/>
    </location>
</feature>
<dbReference type="RefSeq" id="WP_379730089.1">
    <property type="nucleotide sequence ID" value="NZ_JBHRYJ010000009.1"/>
</dbReference>
<evidence type="ECO:0000313" key="4">
    <source>
        <dbReference type="Proteomes" id="UP001595711"/>
    </source>
</evidence>
<feature type="transmembrane region" description="Helical" evidence="2">
    <location>
        <begin position="114"/>
        <end position="134"/>
    </location>
</feature>
<feature type="region of interest" description="Disordered" evidence="1">
    <location>
        <begin position="422"/>
        <end position="513"/>
    </location>
</feature>
<evidence type="ECO:0000313" key="3">
    <source>
        <dbReference type="EMBL" id="MFC3678452.1"/>
    </source>
</evidence>
<evidence type="ECO:0008006" key="5">
    <source>
        <dbReference type="Google" id="ProtNLM"/>
    </source>
</evidence>
<keyword evidence="2" id="KW-0812">Transmembrane</keyword>
<sequence>MLETAMDILHTYRELIALGVALFLSVVVIKTYWDTISFWLMDLWYGLPLIGKIRRLSKNIDYNTHSKCFGSEETLADAYLSYYQREHFDPEYYDKCSSYLARAWDTGRKPLTPLMWFLIFLMMAVEAMGFSYVLAGFTIPGASENLLKIGAVGISFLIAMLLVWFTHLTGHELYINSLVGKVRAIWKNANDGKPLAGSDHEIRIETNNADDAEPKYRQIINRVAFKGNVEKSHFITGGTIVFVITVAILATVVRGIVLERELRAETTGAIEQVQQGSTNSFFPTTLTEPQAKADAKSIEEGADLDRKGGWGTFIVLAIIFVFLQILGVLFGFMYGLAGRESQKAYETVFKYKTRAEYEAAYKAIKAHILAMGSRRLIELQRRLTQTVQKHGSEAAQRTAADSSEGRDIYTFLERHLKRQDGVDALERSREASRTAHRQAAREPARPAPAPVQAPAPAAEAAGIEETEEQMEARIRAELVEEERKKGVDAEQRRKEREDAIRAKILAERTSGNA</sequence>
<keyword evidence="2" id="KW-0472">Membrane</keyword>
<feature type="transmembrane region" description="Helical" evidence="2">
    <location>
        <begin position="234"/>
        <end position="253"/>
    </location>
</feature>
<feature type="transmembrane region" description="Helical" evidence="2">
    <location>
        <begin position="12"/>
        <end position="33"/>
    </location>
</feature>